<dbReference type="EMBL" id="CAXKWB010005727">
    <property type="protein sequence ID" value="CAL4079576.1"/>
    <property type="molecule type" value="Genomic_DNA"/>
</dbReference>
<comment type="caution">
    <text evidence="2">The sequence shown here is derived from an EMBL/GenBank/DDBJ whole genome shotgun (WGS) entry which is preliminary data.</text>
</comment>
<gene>
    <name evidence="2" type="ORF">MNOR_LOCUS11058</name>
</gene>
<name>A0AAV2QF19_MEGNR</name>
<protein>
    <submittedName>
        <fullName evidence="2">Uncharacterized protein</fullName>
    </submittedName>
</protein>
<dbReference type="Proteomes" id="UP001497623">
    <property type="component" value="Unassembled WGS sequence"/>
</dbReference>
<evidence type="ECO:0000313" key="2">
    <source>
        <dbReference type="EMBL" id="CAL4079576.1"/>
    </source>
</evidence>
<feature type="region of interest" description="Disordered" evidence="1">
    <location>
        <begin position="202"/>
        <end position="237"/>
    </location>
</feature>
<evidence type="ECO:0000256" key="1">
    <source>
        <dbReference type="SAM" id="MobiDB-lite"/>
    </source>
</evidence>
<dbReference type="AlphaFoldDB" id="A0AAV2QF19"/>
<sequence length="363" mass="41581">RSPKSTSFVVASDPPMPRSGSRPAAVAKVMPWSLPVQSEPEQGPGEPEIEIKLTSLSIRSCNEVQYDFKSGQYEPVTNEDLIEDLLTLPSRIIHKDDLALQKMADSSVEKEDVLEISDLFCHELSENYEKRQKQKVLKKPFEVLESSICFYGKTRRDTRLLNQNLSIQTEPPPSTTFSVNVGLSDIYDAYQKDYEKLQEIEREKEKEKEREKERANSKGKQSPRSEQPAAPPPPAAVFSYGDEQHNLDCMATSARIMERMVNQNIYDDITQGLFYSISQQYLKIEYFPFWYFITYNISPRFFSVIVPDSSTLYPSNLVLGLTSRETADLAKKSHDGLKATKLAPRHRHFCKNGKNLTFRHLPR</sequence>
<organism evidence="2 3">
    <name type="scientific">Meganyctiphanes norvegica</name>
    <name type="common">Northern krill</name>
    <name type="synonym">Thysanopoda norvegica</name>
    <dbReference type="NCBI Taxonomy" id="48144"/>
    <lineage>
        <taxon>Eukaryota</taxon>
        <taxon>Metazoa</taxon>
        <taxon>Ecdysozoa</taxon>
        <taxon>Arthropoda</taxon>
        <taxon>Crustacea</taxon>
        <taxon>Multicrustacea</taxon>
        <taxon>Malacostraca</taxon>
        <taxon>Eumalacostraca</taxon>
        <taxon>Eucarida</taxon>
        <taxon>Euphausiacea</taxon>
        <taxon>Euphausiidae</taxon>
        <taxon>Meganyctiphanes</taxon>
    </lineage>
</organism>
<reference evidence="2 3" key="1">
    <citation type="submission" date="2024-05" db="EMBL/GenBank/DDBJ databases">
        <authorList>
            <person name="Wallberg A."/>
        </authorList>
    </citation>
    <scope>NUCLEOTIDE SEQUENCE [LARGE SCALE GENOMIC DNA]</scope>
</reference>
<feature type="compositionally biased region" description="Basic and acidic residues" evidence="1">
    <location>
        <begin position="202"/>
        <end position="216"/>
    </location>
</feature>
<proteinExistence type="predicted"/>
<feature type="non-terminal residue" evidence="2">
    <location>
        <position position="363"/>
    </location>
</feature>
<feature type="non-terminal residue" evidence="2">
    <location>
        <position position="1"/>
    </location>
</feature>
<feature type="region of interest" description="Disordered" evidence="1">
    <location>
        <begin position="1"/>
        <end position="24"/>
    </location>
</feature>
<evidence type="ECO:0000313" key="3">
    <source>
        <dbReference type="Proteomes" id="UP001497623"/>
    </source>
</evidence>
<accession>A0AAV2QF19</accession>
<keyword evidence="3" id="KW-1185">Reference proteome</keyword>